<reference evidence="1" key="2">
    <citation type="journal article" date="2015" name="Fish Shellfish Immunol.">
        <title>Early steps in the European eel (Anguilla anguilla)-Vibrio vulnificus interaction in the gills: Role of the RtxA13 toxin.</title>
        <authorList>
            <person name="Callol A."/>
            <person name="Pajuelo D."/>
            <person name="Ebbesson L."/>
            <person name="Teles M."/>
            <person name="MacKenzie S."/>
            <person name="Amaro C."/>
        </authorList>
    </citation>
    <scope>NUCLEOTIDE SEQUENCE</scope>
</reference>
<organism evidence="1">
    <name type="scientific">Anguilla anguilla</name>
    <name type="common">European freshwater eel</name>
    <name type="synonym">Muraena anguilla</name>
    <dbReference type="NCBI Taxonomy" id="7936"/>
    <lineage>
        <taxon>Eukaryota</taxon>
        <taxon>Metazoa</taxon>
        <taxon>Chordata</taxon>
        <taxon>Craniata</taxon>
        <taxon>Vertebrata</taxon>
        <taxon>Euteleostomi</taxon>
        <taxon>Actinopterygii</taxon>
        <taxon>Neopterygii</taxon>
        <taxon>Teleostei</taxon>
        <taxon>Anguilliformes</taxon>
        <taxon>Anguillidae</taxon>
        <taxon>Anguilla</taxon>
    </lineage>
</organism>
<reference evidence="1" key="1">
    <citation type="submission" date="2014-11" db="EMBL/GenBank/DDBJ databases">
        <authorList>
            <person name="Amaro Gonzalez C."/>
        </authorList>
    </citation>
    <scope>NUCLEOTIDE SEQUENCE</scope>
</reference>
<dbReference type="EMBL" id="GBXM01085539">
    <property type="protein sequence ID" value="JAH23038.1"/>
    <property type="molecule type" value="Transcribed_RNA"/>
</dbReference>
<accession>A0A0E9R3W4</accession>
<protein>
    <submittedName>
        <fullName evidence="1">Uncharacterized protein</fullName>
    </submittedName>
</protein>
<dbReference type="AlphaFoldDB" id="A0A0E9R3W4"/>
<proteinExistence type="predicted"/>
<name>A0A0E9R3W4_ANGAN</name>
<sequence>MPDHFTIAQHLYPFVYLFSPIKSTLGHLNKNKTFTCISFLTFPSKLIGVNK</sequence>
<evidence type="ECO:0000313" key="1">
    <source>
        <dbReference type="EMBL" id="JAH23038.1"/>
    </source>
</evidence>